<accession>E3R0U1</accession>
<keyword evidence="1" id="KW-0732">Signal</keyword>
<feature type="chain" id="PRO_5003179041" evidence="1">
    <location>
        <begin position="23"/>
        <end position="113"/>
    </location>
</feature>
<dbReference type="VEuPathDB" id="FungiDB:GLRG_11876"/>
<dbReference type="AlphaFoldDB" id="E3R0U1"/>
<name>E3R0U1_COLGM</name>
<organism evidence="3">
    <name type="scientific">Colletotrichum graminicola (strain M1.001 / M2 / FGSC 10212)</name>
    <name type="common">Maize anthracnose fungus</name>
    <name type="synonym">Glomerella graminicola</name>
    <dbReference type="NCBI Taxonomy" id="645133"/>
    <lineage>
        <taxon>Eukaryota</taxon>
        <taxon>Fungi</taxon>
        <taxon>Dikarya</taxon>
        <taxon>Ascomycota</taxon>
        <taxon>Pezizomycotina</taxon>
        <taxon>Sordariomycetes</taxon>
        <taxon>Hypocreomycetidae</taxon>
        <taxon>Glomerellales</taxon>
        <taxon>Glomerellaceae</taxon>
        <taxon>Colletotrichum</taxon>
        <taxon>Colletotrichum graminicola species complex</taxon>
    </lineage>
</organism>
<reference evidence="3" key="1">
    <citation type="journal article" date="2012" name="Nat. Genet.">
        <title>Lifestyle transitions in plant pathogenic Colletotrichum fungi deciphered by genome and transcriptome analyses.</title>
        <authorList>
            <person name="O'Connell R.J."/>
            <person name="Thon M.R."/>
            <person name="Hacquard S."/>
            <person name="Amyotte S.G."/>
            <person name="Kleemann J."/>
            <person name="Torres M.F."/>
            <person name="Damm U."/>
            <person name="Buiate E.A."/>
            <person name="Epstein L."/>
            <person name="Alkan N."/>
            <person name="Altmueller J."/>
            <person name="Alvarado-Balderrama L."/>
            <person name="Bauser C.A."/>
            <person name="Becker C."/>
            <person name="Birren B.W."/>
            <person name="Chen Z."/>
            <person name="Choi J."/>
            <person name="Crouch J.A."/>
            <person name="Duvick J.P."/>
            <person name="Farman M.A."/>
            <person name="Gan P."/>
            <person name="Heiman D."/>
            <person name="Henrissat B."/>
            <person name="Howard R.J."/>
            <person name="Kabbage M."/>
            <person name="Koch C."/>
            <person name="Kracher B."/>
            <person name="Kubo Y."/>
            <person name="Law A.D."/>
            <person name="Lebrun M.-H."/>
            <person name="Lee Y.-H."/>
            <person name="Miyara I."/>
            <person name="Moore N."/>
            <person name="Neumann U."/>
            <person name="Nordstroem K."/>
            <person name="Panaccione D.G."/>
            <person name="Panstruga R."/>
            <person name="Place M."/>
            <person name="Proctor R.H."/>
            <person name="Prusky D."/>
            <person name="Rech G."/>
            <person name="Reinhardt R."/>
            <person name="Rollins J.A."/>
            <person name="Rounsley S."/>
            <person name="Schardl C.L."/>
            <person name="Schwartz D.C."/>
            <person name="Shenoy N."/>
            <person name="Shirasu K."/>
            <person name="Sikhakolli U.R."/>
            <person name="Stueber K."/>
            <person name="Sukno S.A."/>
            <person name="Sweigard J.A."/>
            <person name="Takano Y."/>
            <person name="Takahara H."/>
            <person name="Trail F."/>
            <person name="van der Does H.C."/>
            <person name="Voll L.M."/>
            <person name="Will I."/>
            <person name="Young S."/>
            <person name="Zeng Q."/>
            <person name="Zhang J."/>
            <person name="Zhou S."/>
            <person name="Dickman M.B."/>
            <person name="Schulze-Lefert P."/>
            <person name="Ver Loren van Themaat E."/>
            <person name="Ma L.-J."/>
            <person name="Vaillancourt L.J."/>
        </authorList>
    </citation>
    <scope>NUCLEOTIDE SEQUENCE [LARGE SCALE GENOMIC DNA]</scope>
    <source>
        <strain evidence="3">M1.001 / M2 / FGSC 10212</strain>
    </source>
</reference>
<dbReference type="GeneID" id="24417239"/>
<dbReference type="RefSeq" id="XP_008100749.1">
    <property type="nucleotide sequence ID" value="XM_008102558.1"/>
</dbReference>
<feature type="signal peptide" evidence="1">
    <location>
        <begin position="1"/>
        <end position="22"/>
    </location>
</feature>
<keyword evidence="3" id="KW-1185">Reference proteome</keyword>
<evidence type="ECO:0000313" key="2">
    <source>
        <dbReference type="EMBL" id="EFQ36729.1"/>
    </source>
</evidence>
<gene>
    <name evidence="2" type="ORF">GLRG_11876</name>
</gene>
<proteinExistence type="predicted"/>
<dbReference type="OrthoDB" id="3660698at2759"/>
<evidence type="ECO:0000256" key="1">
    <source>
        <dbReference type="SAM" id="SignalP"/>
    </source>
</evidence>
<dbReference type="HOGENOM" id="CLU_152062_0_0_1"/>
<dbReference type="EMBL" id="GG697491">
    <property type="protein sequence ID" value="EFQ36729.1"/>
    <property type="molecule type" value="Genomic_DNA"/>
</dbReference>
<sequence length="113" mass="11577">MKVSIVNALTLALIAGVKVAEACSLFDNCRCTMADGSINNDITTAACASKRTAADLDGSDSTAYTITTDSSNTATCQSGFVGKDDLTLDNCDFRERCTAAGATGSDSLCTNAN</sequence>
<protein>
    <submittedName>
        <fullName evidence="2">Uncharacterized protein</fullName>
    </submittedName>
</protein>
<evidence type="ECO:0000313" key="3">
    <source>
        <dbReference type="Proteomes" id="UP000008782"/>
    </source>
</evidence>
<dbReference type="Proteomes" id="UP000008782">
    <property type="component" value="Unassembled WGS sequence"/>
</dbReference>